<name>A0A9P6PXA5_9FUNG</name>
<sequence>MNANSSISTLKAQPGIIPATSASIQLSPPHDSPTTATTTLASLPTELLLRIFTLSANPSLALLSRDFYTRIGDASRTSVATCVAFLMTRYRARWDRMVIKGLRWKFFNLDVLHALDRLYARRVQRKLERRAARLERDERQRQIEAQLDPQWSLGGGSGAEKNLKRKALSSASLLTTTTSSSTASSLSWTDVPGAGVPGPQDVSLGSKKDDGGDGKDDIIDDEESGRKKRLRTVGTETYWRSTTTGTSSSSSSEASSPYNFFSSSGGSSRTSLGMDLPSSPFQPLVPSPLRSIYSYPALAPKPPSGTDSGTSRGGVPRDEGGGDHHQKDKAEDEVEDEDKEAEQIRIPLAPGFPIPRRLFRGGPSSLSSTPSSSPLPSATVENNKGANNNNNNNDDDNTTITTTTPESDHIALVRELLLRGASATAPSNYPMIRCAQRGNLAMIRTLIRYGGAVPDQVVLRWAIVDNHVAVVDYLLVGGGYETEEIQVAEMVKERRELGTNSPFDAFPEQVAASGMGQEIEERPRRTTTTTAAAVATTKENPSNGIKTRRRLRDGLVPNSECLQACLERGDTQMVDRLLRSGAVPNMKTLMML</sequence>
<organism evidence="2 3">
    <name type="scientific">Actinomortierella ambigua</name>
    <dbReference type="NCBI Taxonomy" id="1343610"/>
    <lineage>
        <taxon>Eukaryota</taxon>
        <taxon>Fungi</taxon>
        <taxon>Fungi incertae sedis</taxon>
        <taxon>Mucoromycota</taxon>
        <taxon>Mortierellomycotina</taxon>
        <taxon>Mortierellomycetes</taxon>
        <taxon>Mortierellales</taxon>
        <taxon>Mortierellaceae</taxon>
        <taxon>Actinomortierella</taxon>
    </lineage>
</organism>
<evidence type="ECO:0000256" key="1">
    <source>
        <dbReference type="SAM" id="MobiDB-lite"/>
    </source>
</evidence>
<keyword evidence="3" id="KW-1185">Reference proteome</keyword>
<feature type="compositionally biased region" description="Acidic residues" evidence="1">
    <location>
        <begin position="331"/>
        <end position="340"/>
    </location>
</feature>
<dbReference type="EMBL" id="JAAAJB010000444">
    <property type="protein sequence ID" value="KAG0255738.1"/>
    <property type="molecule type" value="Genomic_DNA"/>
</dbReference>
<comment type="caution">
    <text evidence="2">The sequence shown here is derived from an EMBL/GenBank/DDBJ whole genome shotgun (WGS) entry which is preliminary data.</text>
</comment>
<evidence type="ECO:0008006" key="4">
    <source>
        <dbReference type="Google" id="ProtNLM"/>
    </source>
</evidence>
<dbReference type="InterPro" id="IPR036770">
    <property type="entry name" value="Ankyrin_rpt-contain_sf"/>
</dbReference>
<feature type="compositionally biased region" description="Low complexity" evidence="1">
    <location>
        <begin position="387"/>
        <end position="401"/>
    </location>
</feature>
<feature type="compositionally biased region" description="Low complexity" evidence="1">
    <location>
        <begin position="234"/>
        <end position="271"/>
    </location>
</feature>
<feature type="region of interest" description="Disordered" evidence="1">
    <location>
        <begin position="295"/>
        <end position="401"/>
    </location>
</feature>
<dbReference type="OrthoDB" id="539213at2759"/>
<evidence type="ECO:0000313" key="2">
    <source>
        <dbReference type="EMBL" id="KAG0255738.1"/>
    </source>
</evidence>
<reference evidence="2" key="1">
    <citation type="journal article" date="2020" name="Fungal Divers.">
        <title>Resolving the Mortierellaceae phylogeny through synthesis of multi-gene phylogenetics and phylogenomics.</title>
        <authorList>
            <person name="Vandepol N."/>
            <person name="Liber J."/>
            <person name="Desiro A."/>
            <person name="Na H."/>
            <person name="Kennedy M."/>
            <person name="Barry K."/>
            <person name="Grigoriev I.V."/>
            <person name="Miller A.N."/>
            <person name="O'Donnell K."/>
            <person name="Stajich J.E."/>
            <person name="Bonito G."/>
        </authorList>
    </citation>
    <scope>NUCLEOTIDE SEQUENCE</scope>
    <source>
        <strain evidence="2">BC1065</strain>
    </source>
</reference>
<proteinExistence type="predicted"/>
<feature type="compositionally biased region" description="Low complexity" evidence="1">
    <location>
        <begin position="363"/>
        <end position="377"/>
    </location>
</feature>
<dbReference type="Proteomes" id="UP000807716">
    <property type="component" value="Unassembled WGS sequence"/>
</dbReference>
<accession>A0A9P6PXA5</accession>
<feature type="compositionally biased region" description="Basic and acidic residues" evidence="1">
    <location>
        <begin position="315"/>
        <end position="330"/>
    </location>
</feature>
<protein>
    <recommendedName>
        <fullName evidence="4">F-box domain-containing protein</fullName>
    </recommendedName>
</protein>
<dbReference type="AlphaFoldDB" id="A0A9P6PXA5"/>
<feature type="region of interest" description="Disordered" evidence="1">
    <location>
        <begin position="183"/>
        <end position="275"/>
    </location>
</feature>
<dbReference type="Gene3D" id="1.25.40.20">
    <property type="entry name" value="Ankyrin repeat-containing domain"/>
    <property type="match status" value="1"/>
</dbReference>
<evidence type="ECO:0000313" key="3">
    <source>
        <dbReference type="Proteomes" id="UP000807716"/>
    </source>
</evidence>
<gene>
    <name evidence="2" type="ORF">DFQ27_006090</name>
</gene>
<feature type="compositionally biased region" description="Basic and acidic residues" evidence="1">
    <location>
        <begin position="206"/>
        <end position="217"/>
    </location>
</feature>
<dbReference type="SUPFAM" id="SSF48403">
    <property type="entry name" value="Ankyrin repeat"/>
    <property type="match status" value="1"/>
</dbReference>